<protein>
    <submittedName>
        <fullName evidence="1">ABC-type multidrug transport system, ATPase component</fullName>
    </submittedName>
</protein>
<organism evidence="1 2">
    <name type="scientific">Rothia mucilaginosa (strain DY-18)</name>
    <name type="common">Stomatococcus mucilaginosus</name>
    <dbReference type="NCBI Taxonomy" id="680646"/>
    <lineage>
        <taxon>Bacteria</taxon>
        <taxon>Bacillati</taxon>
        <taxon>Actinomycetota</taxon>
        <taxon>Actinomycetes</taxon>
        <taxon>Micrococcales</taxon>
        <taxon>Micrococcaceae</taxon>
        <taxon>Rothia</taxon>
    </lineage>
</organism>
<reference evidence="1 2" key="3">
    <citation type="journal article" date="2010" name="Sequencing">
        <title>Complete Genome Sequence of Rothia mucilaginosa DY-18: A Clinical Isolate with Dense Meshwork-Like Structures from a Persistent Apical Periodontitis Lesion.</title>
        <authorList>
            <person name="Yamane K."/>
            <person name="Nambu T."/>
            <person name="Yamanaka T."/>
            <person name="Mashimo C."/>
            <person name="Sugimori C."/>
            <person name="Leung K.-P."/>
            <person name="Fukushima H."/>
        </authorList>
    </citation>
    <scope>NUCLEOTIDE SEQUENCE [LARGE SCALE GENOMIC DNA]</scope>
    <source>
        <strain evidence="1 2">DY-18</strain>
    </source>
</reference>
<evidence type="ECO:0000313" key="1">
    <source>
        <dbReference type="EMBL" id="BAI65316.1"/>
    </source>
</evidence>
<sequence length="246" mass="26869">MPEALITLFYRLSGRIEVNLDVSRSNIFPREQARLVVRLLLALLRVLLTSQHRAVILHLVQTRQVLGAIGCGDRNQAGAGTLPVAALGQGAGSAGRGHLQLVGEELVVFIRTVQGARNRTGNLREGIQRQRIGTLSGVVHRNLHGAVRRRTRNLQALQHQRELGDNRGNRLGNLFLTNCAGTHAHRCLHHGLALNASAGSVHTIRHAGCGTARARIRGALLRARTLRLVCHSSLLSFFRRLPCPTS</sequence>
<proteinExistence type="predicted"/>
<dbReference type="AlphaFoldDB" id="D2NNU8"/>
<name>D2NNU8_ROTMD</name>
<dbReference type="EMBL" id="AP011540">
    <property type="protein sequence ID" value="BAI65316.1"/>
    <property type="molecule type" value="Genomic_DNA"/>
</dbReference>
<reference evidence="1 2" key="2">
    <citation type="journal article" date="2010" name="J Osaka Dent Univ">
        <title>Isolation and identification of Rothia mucilaginosa from persistent apical periodontitis lesions.</title>
        <authorList>
            <person name="Yamane K."/>
            <person name="Yoshida M."/>
            <person name="Fujihira T."/>
            <person name="Baba T."/>
            <person name="Tsuji N."/>
            <person name="Hayashi H."/>
            <person name="Sugimori C."/>
            <person name="Yamanaka T."/>
            <person name="Mashimo C."/>
            <person name="Nambu T."/>
            <person name="Kawai H."/>
            <person name="Fukushima H."/>
        </authorList>
    </citation>
    <scope>NUCLEOTIDE SEQUENCE [LARGE SCALE GENOMIC DNA]</scope>
    <source>
        <strain evidence="1 2">DY-18</strain>
    </source>
</reference>
<gene>
    <name evidence="1" type="ordered locus">RMDY18_14840</name>
</gene>
<evidence type="ECO:0000313" key="2">
    <source>
        <dbReference type="Proteomes" id="UP000001883"/>
    </source>
</evidence>
<keyword evidence="2" id="KW-1185">Reference proteome</keyword>
<dbReference type="Proteomes" id="UP000001883">
    <property type="component" value="Chromosome"/>
</dbReference>
<reference evidence="2" key="1">
    <citation type="submission" date="2009-07" db="EMBL/GenBank/DDBJ databases">
        <title>Complete genome sequence of Rothia mucilaginosa DJ.</title>
        <authorList>
            <person name="Yamane K."/>
            <person name="Nambu T."/>
            <person name="Mashimo C."/>
            <person name="Sugimori C."/>
            <person name="Yamanaka T."/>
            <person name="Leung K."/>
            <person name="Fukushima H."/>
        </authorList>
    </citation>
    <scope>NUCLEOTIDE SEQUENCE [LARGE SCALE GENOMIC DNA]</scope>
    <source>
        <strain evidence="2">DY-18</strain>
    </source>
</reference>
<dbReference type="KEGG" id="rmu:RMDY18_14840"/>
<dbReference type="HOGENOM" id="CLU_1128388_0_0_11"/>
<accession>D2NNU8</accession>